<name>A0A853IX63_9BURK</name>
<dbReference type="GO" id="GO:0015221">
    <property type="term" value="F:lipopolysaccharide transmembrane transporter activity"/>
    <property type="evidence" value="ECO:0007669"/>
    <property type="project" value="InterPro"/>
</dbReference>
<dbReference type="AlphaFoldDB" id="A0A853IX63"/>
<protein>
    <submittedName>
        <fullName evidence="7">LPS export ABC transporter periplasmic protein LptC</fullName>
    </submittedName>
</protein>
<evidence type="ECO:0000313" key="7">
    <source>
        <dbReference type="EMBL" id="NZA02040.1"/>
    </source>
</evidence>
<evidence type="ECO:0000256" key="1">
    <source>
        <dbReference type="ARBA" id="ARBA00022475"/>
    </source>
</evidence>
<dbReference type="InterPro" id="IPR052363">
    <property type="entry name" value="LPS_export_LptC"/>
</dbReference>
<evidence type="ECO:0000256" key="4">
    <source>
        <dbReference type="ARBA" id="ARBA00022989"/>
    </source>
</evidence>
<dbReference type="GO" id="GO:0005886">
    <property type="term" value="C:plasma membrane"/>
    <property type="evidence" value="ECO:0007669"/>
    <property type="project" value="InterPro"/>
</dbReference>
<evidence type="ECO:0000256" key="6">
    <source>
        <dbReference type="SAM" id="Phobius"/>
    </source>
</evidence>
<dbReference type="GO" id="GO:0017089">
    <property type="term" value="F:glycolipid transfer activity"/>
    <property type="evidence" value="ECO:0007669"/>
    <property type="project" value="TreeGrafter"/>
</dbReference>
<comment type="caution">
    <text evidence="7">The sequence shown here is derived from an EMBL/GenBank/DDBJ whole genome shotgun (WGS) entry which is preliminary data.</text>
</comment>
<dbReference type="GO" id="GO:0030288">
    <property type="term" value="C:outer membrane-bounded periplasmic space"/>
    <property type="evidence" value="ECO:0007669"/>
    <property type="project" value="TreeGrafter"/>
</dbReference>
<feature type="transmembrane region" description="Helical" evidence="6">
    <location>
        <begin position="16"/>
        <end position="34"/>
    </location>
</feature>
<dbReference type="Gene3D" id="2.60.450.10">
    <property type="entry name" value="Lipopolysaccharide (LPS) transport protein A like domain"/>
    <property type="match status" value="1"/>
</dbReference>
<keyword evidence="5 6" id="KW-0472">Membrane</keyword>
<dbReference type="InterPro" id="IPR026265">
    <property type="entry name" value="LptC"/>
</dbReference>
<keyword evidence="8" id="KW-1185">Reference proteome</keyword>
<gene>
    <name evidence="7" type="primary">lptC</name>
    <name evidence="7" type="ORF">H0I39_10285</name>
</gene>
<dbReference type="RefSeq" id="WP_180550416.1">
    <property type="nucleotide sequence ID" value="NZ_JACCKX010000001.1"/>
</dbReference>
<dbReference type="InterPro" id="IPR010664">
    <property type="entry name" value="LipoPS_assembly_LptC-rel"/>
</dbReference>
<sequence>MNPARLWRYGMNQLSAWLPALLMLVFALGTWWLVRNAPKFAAADAEQVVSKEPDYFMRDFSVRSFDPSGRLKSELIGAEGHHYPATDTLEVQQPRIRSYDEQGHPTVATAQRAVSNGDGSEVQLYGNARVVRDAVARPGQAAVPRMEFLGEYLHAFIDEERVSSDQPVELRRGADVFTGDVFSYDDRSGVAELTGRVRGVLQPQR</sequence>
<dbReference type="Proteomes" id="UP000589716">
    <property type="component" value="Unassembled WGS sequence"/>
</dbReference>
<proteinExistence type="predicted"/>
<keyword evidence="4 6" id="KW-1133">Transmembrane helix</keyword>
<accession>A0A853IX63</accession>
<evidence type="ECO:0000256" key="3">
    <source>
        <dbReference type="ARBA" id="ARBA00022692"/>
    </source>
</evidence>
<evidence type="ECO:0000256" key="2">
    <source>
        <dbReference type="ARBA" id="ARBA00022519"/>
    </source>
</evidence>
<keyword evidence="2" id="KW-0997">Cell inner membrane</keyword>
<keyword evidence="1" id="KW-1003">Cell membrane</keyword>
<evidence type="ECO:0000256" key="5">
    <source>
        <dbReference type="ARBA" id="ARBA00023136"/>
    </source>
</evidence>
<dbReference type="PANTHER" id="PTHR37481:SF1">
    <property type="entry name" value="LIPOPOLYSACCHARIDE EXPORT SYSTEM PROTEIN LPTC"/>
    <property type="match status" value="1"/>
</dbReference>
<evidence type="ECO:0000313" key="8">
    <source>
        <dbReference type="Proteomes" id="UP000589716"/>
    </source>
</evidence>
<keyword evidence="3 6" id="KW-0812">Transmembrane</keyword>
<dbReference type="PANTHER" id="PTHR37481">
    <property type="entry name" value="LIPOPOLYSACCHARIDE EXPORT SYSTEM PROTEIN LPTC"/>
    <property type="match status" value="1"/>
</dbReference>
<organism evidence="7 8">
    <name type="scientific">Ottowia beijingensis</name>
    <dbReference type="NCBI Taxonomy" id="1207057"/>
    <lineage>
        <taxon>Bacteria</taxon>
        <taxon>Pseudomonadati</taxon>
        <taxon>Pseudomonadota</taxon>
        <taxon>Betaproteobacteria</taxon>
        <taxon>Burkholderiales</taxon>
        <taxon>Comamonadaceae</taxon>
        <taxon>Ottowia</taxon>
    </lineage>
</organism>
<reference evidence="7 8" key="1">
    <citation type="submission" date="2020-07" db="EMBL/GenBank/DDBJ databases">
        <authorList>
            <person name="Maaloum M."/>
        </authorList>
    </citation>
    <scope>NUCLEOTIDE SEQUENCE [LARGE SCALE GENOMIC DNA]</scope>
    <source>
        <strain evidence="7 8">GCS-AN-3</strain>
    </source>
</reference>
<dbReference type="NCBIfam" id="TIGR04409">
    <property type="entry name" value="LptC_YrbK"/>
    <property type="match status" value="1"/>
</dbReference>
<dbReference type="EMBL" id="JACCKX010000001">
    <property type="protein sequence ID" value="NZA02040.1"/>
    <property type="molecule type" value="Genomic_DNA"/>
</dbReference>
<dbReference type="Pfam" id="PF06835">
    <property type="entry name" value="LptC"/>
    <property type="match status" value="1"/>
</dbReference>